<dbReference type="InterPro" id="IPR011547">
    <property type="entry name" value="SLC26A/SulP_dom"/>
</dbReference>
<evidence type="ECO:0000313" key="8">
    <source>
        <dbReference type="Proteomes" id="UP000218231"/>
    </source>
</evidence>
<dbReference type="Proteomes" id="UP000218231">
    <property type="component" value="Unassembled WGS sequence"/>
</dbReference>
<feature type="transmembrane region" description="Helical" evidence="5">
    <location>
        <begin position="216"/>
        <end position="238"/>
    </location>
</feature>
<reference evidence="7 8" key="1">
    <citation type="journal article" date="2017" name="Curr. Biol.">
        <title>Genome architecture and evolution of a unichromosomal asexual nematode.</title>
        <authorList>
            <person name="Fradin H."/>
            <person name="Zegar C."/>
            <person name="Gutwein M."/>
            <person name="Lucas J."/>
            <person name="Kovtun M."/>
            <person name="Corcoran D."/>
            <person name="Baugh L.R."/>
            <person name="Kiontke K."/>
            <person name="Gunsalus K."/>
            <person name="Fitch D.H."/>
            <person name="Piano F."/>
        </authorList>
    </citation>
    <scope>NUCLEOTIDE SEQUENCE [LARGE SCALE GENOMIC DNA]</scope>
    <source>
        <strain evidence="7">PF1309</strain>
    </source>
</reference>
<dbReference type="PANTHER" id="PTHR11814">
    <property type="entry name" value="SULFATE TRANSPORTER"/>
    <property type="match status" value="1"/>
</dbReference>
<comment type="subcellular location">
    <subcellularLocation>
        <location evidence="1">Membrane</location>
        <topology evidence="1">Multi-pass membrane protein</topology>
    </subcellularLocation>
</comment>
<feature type="transmembrane region" description="Helical" evidence="5">
    <location>
        <begin position="259"/>
        <end position="280"/>
    </location>
</feature>
<keyword evidence="2 5" id="KW-0812">Transmembrane</keyword>
<evidence type="ECO:0000256" key="1">
    <source>
        <dbReference type="ARBA" id="ARBA00004141"/>
    </source>
</evidence>
<proteinExistence type="predicted"/>
<evidence type="ECO:0000313" key="7">
    <source>
        <dbReference type="EMBL" id="PAV83171.1"/>
    </source>
</evidence>
<keyword evidence="3 5" id="KW-1133">Transmembrane helix</keyword>
<evidence type="ECO:0000256" key="2">
    <source>
        <dbReference type="ARBA" id="ARBA00022692"/>
    </source>
</evidence>
<dbReference type="Pfam" id="PF00916">
    <property type="entry name" value="Sulfate_transp"/>
    <property type="match status" value="1"/>
</dbReference>
<dbReference type="STRING" id="2018661.A0A2A2LA62"/>
<feature type="domain" description="STAS" evidence="6">
    <location>
        <begin position="405"/>
        <end position="525"/>
    </location>
</feature>
<dbReference type="Gene3D" id="3.30.750.24">
    <property type="entry name" value="STAS domain"/>
    <property type="match status" value="1"/>
</dbReference>
<feature type="transmembrane region" description="Helical" evidence="5">
    <location>
        <begin position="300"/>
        <end position="322"/>
    </location>
</feature>
<name>A0A2A2LA62_9BILA</name>
<dbReference type="GO" id="GO:0016020">
    <property type="term" value="C:membrane"/>
    <property type="evidence" value="ECO:0007669"/>
    <property type="project" value="UniProtKB-SubCell"/>
</dbReference>
<sequence length="528" mass="58251">MIDGVAENSKSTTTTKKKDSRVIQFVKQRMPILHWLPNYNWKRDFHGDLIAGLTVGIMHVPQGMAYSSLAGVPPMNGIYSSFFASSVYMLFGTARHISIGVFAVASMMVGAAKLRLAPTPEEWASGPGNGTTPPLGEFVSVLEFTSALTMAVGIVQLILAICRLGFLTTYLSDPLVAGFTTGSAAHVLTSQLNKVFGVKLPRHEGVGMLPRMWRDIVLSLPKTNFITLAISIFGILFLDLSRTFLTPQIKKFSSIPPPLELILVIFGVAISMIFELNEYYNVTIVNTIQRGIPTPALPNFAIMPMLVADAIPTAIVCFMFVVSMGKLFAKKHRYRVDPTQELFAMGLMSTAASFFPVYPAIWLVACLLTVFTDVINGLIFSLAFALITLVLRQQWPTFKESHPEATPRQHVPSDVRILRFDAPLHFANVGRFTDSLAEEIESTKEQPLLDSHNKQILLDCTNISYIDSMGIDAITEAYTDAKKHGRVLLFCGFNETVLKIIKEDKKDVIPESAFQNSVNDGLLHISSL</sequence>
<dbReference type="InterPro" id="IPR036513">
    <property type="entry name" value="STAS_dom_sf"/>
</dbReference>
<dbReference type="InterPro" id="IPR002645">
    <property type="entry name" value="STAS_dom"/>
</dbReference>
<comment type="caution">
    <text evidence="7">The sequence shown here is derived from an EMBL/GenBank/DDBJ whole genome shotgun (WGS) entry which is preliminary data.</text>
</comment>
<dbReference type="Pfam" id="PF01740">
    <property type="entry name" value="STAS"/>
    <property type="match status" value="1"/>
</dbReference>
<evidence type="ECO:0000256" key="3">
    <source>
        <dbReference type="ARBA" id="ARBA00022989"/>
    </source>
</evidence>
<accession>A0A2A2LA62</accession>
<feature type="transmembrane region" description="Helical" evidence="5">
    <location>
        <begin position="370"/>
        <end position="391"/>
    </location>
</feature>
<protein>
    <recommendedName>
        <fullName evidence="6">STAS domain-containing protein</fullName>
    </recommendedName>
</protein>
<evidence type="ECO:0000256" key="5">
    <source>
        <dbReference type="SAM" id="Phobius"/>
    </source>
</evidence>
<feature type="transmembrane region" description="Helical" evidence="5">
    <location>
        <begin position="342"/>
        <end position="364"/>
    </location>
</feature>
<keyword evidence="4 5" id="KW-0472">Membrane</keyword>
<organism evidence="7 8">
    <name type="scientific">Diploscapter pachys</name>
    <dbReference type="NCBI Taxonomy" id="2018661"/>
    <lineage>
        <taxon>Eukaryota</taxon>
        <taxon>Metazoa</taxon>
        <taxon>Ecdysozoa</taxon>
        <taxon>Nematoda</taxon>
        <taxon>Chromadorea</taxon>
        <taxon>Rhabditida</taxon>
        <taxon>Rhabditina</taxon>
        <taxon>Rhabditomorpha</taxon>
        <taxon>Rhabditoidea</taxon>
        <taxon>Rhabditidae</taxon>
        <taxon>Diploscapter</taxon>
    </lineage>
</organism>
<dbReference type="AlphaFoldDB" id="A0A2A2LA62"/>
<dbReference type="EMBL" id="LIAE01006986">
    <property type="protein sequence ID" value="PAV83171.1"/>
    <property type="molecule type" value="Genomic_DNA"/>
</dbReference>
<dbReference type="GO" id="GO:0055085">
    <property type="term" value="P:transmembrane transport"/>
    <property type="evidence" value="ECO:0007669"/>
    <property type="project" value="InterPro"/>
</dbReference>
<evidence type="ECO:0000259" key="6">
    <source>
        <dbReference type="PROSITE" id="PS50801"/>
    </source>
</evidence>
<dbReference type="CDD" id="cd07042">
    <property type="entry name" value="STAS_SulP_like_sulfate_transporter"/>
    <property type="match status" value="1"/>
</dbReference>
<dbReference type="InterPro" id="IPR001902">
    <property type="entry name" value="SLC26A/SulP_fam"/>
</dbReference>
<gene>
    <name evidence="7" type="ORF">WR25_09054</name>
</gene>
<dbReference type="PROSITE" id="PS50801">
    <property type="entry name" value="STAS"/>
    <property type="match status" value="1"/>
</dbReference>
<evidence type="ECO:0000256" key="4">
    <source>
        <dbReference type="ARBA" id="ARBA00023136"/>
    </source>
</evidence>
<keyword evidence="8" id="KW-1185">Reference proteome</keyword>
<dbReference type="SUPFAM" id="SSF52091">
    <property type="entry name" value="SpoIIaa-like"/>
    <property type="match status" value="1"/>
</dbReference>
<feature type="transmembrane region" description="Helical" evidence="5">
    <location>
        <begin position="147"/>
        <end position="166"/>
    </location>
</feature>
<dbReference type="OrthoDB" id="288203at2759"/>